<dbReference type="AlphaFoldDB" id="A0A327VRI5"/>
<sequence>MEDLLHTKPQQKGKFSNVIQMGHSGRAASRMFAYWKHSFTSNTFRNQHKTDDYTITLIRILHLSDKGFGPHP</sequence>
<dbReference type="Proteomes" id="UP000249819">
    <property type="component" value="Unassembled WGS sequence"/>
</dbReference>
<reference evidence="1 2" key="1">
    <citation type="submission" date="2018-06" db="EMBL/GenBank/DDBJ databases">
        <title>Genomic Encyclopedia of Archaeal and Bacterial Type Strains, Phase II (KMG-II): from individual species to whole genera.</title>
        <authorList>
            <person name="Goeker M."/>
        </authorList>
    </citation>
    <scope>NUCLEOTIDE SEQUENCE [LARGE SCALE GENOMIC DNA]</scope>
    <source>
        <strain evidence="1 2">DSM 29821</strain>
    </source>
</reference>
<gene>
    <name evidence="1" type="ORF">CLV59_108180</name>
</gene>
<evidence type="ECO:0000313" key="1">
    <source>
        <dbReference type="EMBL" id="RAJ76660.1"/>
    </source>
</evidence>
<name>A0A327VRI5_9BACT</name>
<dbReference type="EMBL" id="QLMA01000008">
    <property type="protein sequence ID" value="RAJ76660.1"/>
    <property type="molecule type" value="Genomic_DNA"/>
</dbReference>
<accession>A0A327VRI5</accession>
<proteinExistence type="predicted"/>
<evidence type="ECO:0000313" key="2">
    <source>
        <dbReference type="Proteomes" id="UP000249819"/>
    </source>
</evidence>
<organism evidence="1 2">
    <name type="scientific">Chitinophaga dinghuensis</name>
    <dbReference type="NCBI Taxonomy" id="1539050"/>
    <lineage>
        <taxon>Bacteria</taxon>
        <taxon>Pseudomonadati</taxon>
        <taxon>Bacteroidota</taxon>
        <taxon>Chitinophagia</taxon>
        <taxon>Chitinophagales</taxon>
        <taxon>Chitinophagaceae</taxon>
        <taxon>Chitinophaga</taxon>
    </lineage>
</organism>
<protein>
    <submittedName>
        <fullName evidence="1">Uncharacterized protein</fullName>
    </submittedName>
</protein>
<keyword evidence="2" id="KW-1185">Reference proteome</keyword>
<comment type="caution">
    <text evidence="1">The sequence shown here is derived from an EMBL/GenBank/DDBJ whole genome shotgun (WGS) entry which is preliminary data.</text>
</comment>